<dbReference type="SUPFAM" id="SSF55904">
    <property type="entry name" value="Ornithine decarboxylase C-terminal domain"/>
    <property type="match status" value="1"/>
</dbReference>
<keyword evidence="8" id="KW-1185">Reference proteome</keyword>
<dbReference type="Pfam" id="PF03711">
    <property type="entry name" value="OKR_DC_1_C"/>
    <property type="match status" value="1"/>
</dbReference>
<dbReference type="InterPro" id="IPR036633">
    <property type="entry name" value="Prn/Lys/Arg_de-COase_C_sf"/>
</dbReference>
<comment type="cofactor">
    <cofactor evidence="1">
        <name>pyridoxal 5'-phosphate</name>
        <dbReference type="ChEBI" id="CHEBI:597326"/>
    </cofactor>
</comment>
<dbReference type="InterPro" id="IPR015424">
    <property type="entry name" value="PyrdxlP-dep_Trfase"/>
</dbReference>
<sequence>MTAPLYEALMDYVKKQIIPFHMPGHKQGRIFPEEYLVNLTKIDLTEVPGLDNLHNPEGPILEAQKLAARAFGAKESFFLVNGTTSGIYAAMYAVLDPDDKVLIMRNSHKSVYNGLVLTGAVPFYINPEIDYESGIPMGVNIDKLEECLKKNESIKAVVITYPNYYGFCSDIEKISDIVHKYHKILIVDEAHGAHFPFSGNLPLSSLQVGADIVVQSIHKTLSSFTQSSILHLNSDRVDTNRLKYFLSLFQSTSPSYLLMSSLDLARDYMEKEGKNRLEKAIILADYARHEINTLGGVRCLGEEILGSFGIVDFDKTKLTISVKNLGITGPEAEGFLRENFNIQVEMADTFNILAMITLADNKEEVELLIKGLANMKNLKKDKKLEVEIEDYPDVPEMVLKPAEAIRQKTKWVSLEDAEGSICADFIIPYPPGVPLVCPGERIKKDMVKYINVLYNKGIKILGLNKNNSLLVCEI</sequence>
<dbReference type="GO" id="GO:0008792">
    <property type="term" value="F:arginine decarboxylase activity"/>
    <property type="evidence" value="ECO:0007669"/>
    <property type="project" value="UniProtKB-EC"/>
</dbReference>
<accession>A0ABN3Z006</accession>
<dbReference type="PROSITE" id="PS00703">
    <property type="entry name" value="OKR_DC_1"/>
    <property type="match status" value="1"/>
</dbReference>
<dbReference type="Gene3D" id="3.40.640.10">
    <property type="entry name" value="Type I PLP-dependent aspartate aminotransferase-like (Major domain)"/>
    <property type="match status" value="1"/>
</dbReference>
<dbReference type="CDD" id="cd00615">
    <property type="entry name" value="Orn_deC_like"/>
    <property type="match status" value="1"/>
</dbReference>
<evidence type="ECO:0000256" key="1">
    <source>
        <dbReference type="ARBA" id="ARBA00001933"/>
    </source>
</evidence>
<gene>
    <name evidence="7" type="ordered locus">Tmath_0142</name>
</gene>
<dbReference type="InterPro" id="IPR052357">
    <property type="entry name" value="Orn_Lys_Arg_decarboxylase-I"/>
</dbReference>
<dbReference type="InterPro" id="IPR000310">
    <property type="entry name" value="Orn/Lys/Arg_deCO2ase_major_dom"/>
</dbReference>
<proteinExistence type="inferred from homology"/>
<dbReference type="EC" id="4.1.1.19" evidence="7"/>
<evidence type="ECO:0000313" key="8">
    <source>
        <dbReference type="Proteomes" id="UP000002064"/>
    </source>
</evidence>
<dbReference type="InterPro" id="IPR008286">
    <property type="entry name" value="Prn/Lys/Arg_de-COase_C"/>
</dbReference>
<dbReference type="InterPro" id="IPR015421">
    <property type="entry name" value="PyrdxlP-dep_Trfase_major"/>
</dbReference>
<protein>
    <submittedName>
        <fullName evidence="7">Arginine decarboxylase</fullName>
        <ecNumber evidence="7">4.1.1.19</ecNumber>
    </submittedName>
</protein>
<dbReference type="Proteomes" id="UP000002064">
    <property type="component" value="Chromosome"/>
</dbReference>
<dbReference type="RefSeq" id="WP_013149593.1">
    <property type="nucleotide sequence ID" value="NC_014209.1"/>
</dbReference>
<evidence type="ECO:0000313" key="7">
    <source>
        <dbReference type="EMBL" id="ADH59926.1"/>
    </source>
</evidence>
<dbReference type="SUPFAM" id="SSF53383">
    <property type="entry name" value="PLP-dependent transferases"/>
    <property type="match status" value="1"/>
</dbReference>
<dbReference type="Gene3D" id="3.90.100.10">
    <property type="entry name" value="Orn/Lys/Arg decarboxylase, C-terminal domain"/>
    <property type="match status" value="1"/>
</dbReference>
<name>A0ABN3Z006_THEM3</name>
<evidence type="ECO:0000256" key="5">
    <source>
        <dbReference type="ARBA" id="ARBA00023239"/>
    </source>
</evidence>
<evidence type="ECO:0000256" key="2">
    <source>
        <dbReference type="ARBA" id="ARBA00010671"/>
    </source>
</evidence>
<evidence type="ECO:0000259" key="6">
    <source>
        <dbReference type="PROSITE" id="PS00703"/>
    </source>
</evidence>
<dbReference type="EMBL" id="CP002032">
    <property type="protein sequence ID" value="ADH59926.1"/>
    <property type="molecule type" value="Genomic_DNA"/>
</dbReference>
<dbReference type="Pfam" id="PF01276">
    <property type="entry name" value="OKR_DC_1"/>
    <property type="match status" value="1"/>
</dbReference>
<evidence type="ECO:0000256" key="4">
    <source>
        <dbReference type="ARBA" id="ARBA00022898"/>
    </source>
</evidence>
<dbReference type="PANTHER" id="PTHR43277:SF4">
    <property type="entry name" value="ARGININE DECARBOXYLASE"/>
    <property type="match status" value="1"/>
</dbReference>
<keyword evidence="4" id="KW-0663">Pyridoxal phosphate</keyword>
<dbReference type="PANTHER" id="PTHR43277">
    <property type="entry name" value="ARGININE DECARBOXYLASE"/>
    <property type="match status" value="1"/>
</dbReference>
<organism evidence="7 8">
    <name type="scientific">Thermoanaerobacter mathranii subsp. mathranii (strain DSM 11426 / CCUG 53645 / CIP 108742 / A3)</name>
    <dbReference type="NCBI Taxonomy" id="583358"/>
    <lineage>
        <taxon>Bacteria</taxon>
        <taxon>Bacillati</taxon>
        <taxon>Bacillota</taxon>
        <taxon>Clostridia</taxon>
        <taxon>Thermoanaerobacterales</taxon>
        <taxon>Thermoanaerobacteraceae</taxon>
        <taxon>Thermoanaerobacter</taxon>
    </lineage>
</organism>
<feature type="domain" description="Orn/Lys/Arg decarboxylases family 1 pyridoxal-P attachment site" evidence="6">
    <location>
        <begin position="214"/>
        <end position="228"/>
    </location>
</feature>
<keyword evidence="5 7" id="KW-0456">Lyase</keyword>
<reference evidence="7 8" key="1">
    <citation type="submission" date="2010-05" db="EMBL/GenBank/DDBJ databases">
        <title>Complete sequence of Thermoanaerobacter mathranii subsp. mathranii mathranii str. A3.</title>
        <authorList>
            <consortium name="US DOE Joint Genome Institute"/>
            <person name="Lucas S."/>
            <person name="Copeland A."/>
            <person name="Lapidus A."/>
            <person name="Cheng J.-F."/>
            <person name="Bruce D."/>
            <person name="Goodwin L."/>
            <person name="Pitluck S."/>
            <person name="Held B."/>
            <person name="Detter J.C."/>
            <person name="Han C."/>
            <person name="Tapia R."/>
            <person name="Land M."/>
            <person name="Hauser L."/>
            <person name="Kyrpides N."/>
            <person name="Mikhailova N."/>
            <person name="Zhou J."/>
            <person name="Hemme C."/>
            <person name="Woyke T."/>
        </authorList>
    </citation>
    <scope>NUCLEOTIDE SEQUENCE [LARGE SCALE GENOMIC DNA]</scope>
    <source>
        <strain evidence="7 8">A3</strain>
    </source>
</reference>
<comment type="similarity">
    <text evidence="2">Belongs to the Orn/Lys/Arg decarboxylase class-I family.</text>
</comment>
<keyword evidence="3" id="KW-0210">Decarboxylase</keyword>
<evidence type="ECO:0000256" key="3">
    <source>
        <dbReference type="ARBA" id="ARBA00022793"/>
    </source>
</evidence>